<dbReference type="NCBIfam" id="TIGR00148">
    <property type="entry name" value="UbiD family decarboxylase"/>
    <property type="match status" value="1"/>
</dbReference>
<reference evidence="12 13" key="1">
    <citation type="submission" date="2019-06" db="EMBL/GenBank/DDBJ databases">
        <title>Draft genome sequence of Clostridium diolis DSM 15410.</title>
        <authorList>
            <person name="Kobayashi H."/>
            <person name="Tanizawa Y."/>
            <person name="Tohno M."/>
        </authorList>
    </citation>
    <scope>NUCLEOTIDE SEQUENCE [LARGE SCALE GENOMIC DNA]</scope>
    <source>
        <strain evidence="12 13">DSM 15410</strain>
    </source>
</reference>
<dbReference type="InterPro" id="IPR002830">
    <property type="entry name" value="UbiD"/>
</dbReference>
<dbReference type="InterPro" id="IPR048304">
    <property type="entry name" value="UbiD_Rift_dom"/>
</dbReference>
<dbReference type="Pfam" id="PF01977">
    <property type="entry name" value="UbiD"/>
    <property type="match status" value="1"/>
</dbReference>
<dbReference type="GO" id="GO:0009636">
    <property type="term" value="P:response to toxic substance"/>
    <property type="evidence" value="ECO:0007669"/>
    <property type="project" value="UniProtKB-KW"/>
</dbReference>
<feature type="domain" description="3-octaprenyl-4-hydroxybenzoate carboxy-lyase-like N-terminal" evidence="10">
    <location>
        <begin position="10"/>
        <end position="87"/>
    </location>
</feature>
<evidence type="ECO:0000313" key="12">
    <source>
        <dbReference type="EMBL" id="GEA33672.1"/>
    </source>
</evidence>
<evidence type="ECO:0000259" key="9">
    <source>
        <dbReference type="Pfam" id="PF01977"/>
    </source>
</evidence>
<evidence type="ECO:0000256" key="5">
    <source>
        <dbReference type="ARBA" id="ARBA00066414"/>
    </source>
</evidence>
<dbReference type="GO" id="GO:0005829">
    <property type="term" value="C:cytosol"/>
    <property type="evidence" value="ECO:0007669"/>
    <property type="project" value="TreeGrafter"/>
</dbReference>
<comment type="catalytic activity">
    <reaction evidence="4">
        <text>4-hydroxybenzoate + H(+) = phenol + CO2</text>
        <dbReference type="Rhea" id="RHEA:10876"/>
        <dbReference type="ChEBI" id="CHEBI:15378"/>
        <dbReference type="ChEBI" id="CHEBI:15882"/>
        <dbReference type="ChEBI" id="CHEBI:16526"/>
        <dbReference type="ChEBI" id="CHEBI:17879"/>
        <dbReference type="EC" id="4.1.1.61"/>
    </reaction>
</comment>
<comment type="similarity">
    <text evidence="1">Belongs to the UbiD family.</text>
</comment>
<dbReference type="EC" id="4.1.1.61" evidence="5"/>
<dbReference type="Pfam" id="PF20695">
    <property type="entry name" value="UbiD_N"/>
    <property type="match status" value="1"/>
</dbReference>
<dbReference type="GO" id="GO:0006744">
    <property type="term" value="P:ubiquinone biosynthetic process"/>
    <property type="evidence" value="ECO:0007669"/>
    <property type="project" value="TreeGrafter"/>
</dbReference>
<dbReference type="InterPro" id="IPR053417">
    <property type="entry name" value="PAD_UbiD-like"/>
</dbReference>
<evidence type="ECO:0000256" key="6">
    <source>
        <dbReference type="ARBA" id="ARBA00072018"/>
    </source>
</evidence>
<dbReference type="Pfam" id="PF20696">
    <property type="entry name" value="UbiD_C"/>
    <property type="match status" value="1"/>
</dbReference>
<dbReference type="Proteomes" id="UP000325212">
    <property type="component" value="Unassembled WGS sequence"/>
</dbReference>
<comment type="caution">
    <text evidence="12">The sequence shown here is derived from an EMBL/GenBank/DDBJ whole genome shotgun (WGS) entry which is preliminary data.</text>
</comment>
<dbReference type="FunFam" id="3.40.1670.10:FF:000003">
    <property type="entry name" value="Phenolic acid decarboxylase"/>
    <property type="match status" value="1"/>
</dbReference>
<dbReference type="Gene3D" id="3.40.1670.10">
    <property type="entry name" value="UbiD C-terminal domain-like"/>
    <property type="match status" value="1"/>
</dbReference>
<dbReference type="RefSeq" id="WP_274596501.1">
    <property type="nucleotide sequence ID" value="NZ_BJLA01000025.1"/>
</dbReference>
<dbReference type="AlphaFoldDB" id="A0AAV3W892"/>
<keyword evidence="3" id="KW-0058">Aromatic hydrocarbons catabolism</keyword>
<dbReference type="InterPro" id="IPR049381">
    <property type="entry name" value="UbiD-like_C"/>
</dbReference>
<dbReference type="PANTHER" id="PTHR30108:SF17">
    <property type="entry name" value="FERULIC ACID DECARBOXYLASE 1"/>
    <property type="match status" value="1"/>
</dbReference>
<dbReference type="GO" id="GO:0018799">
    <property type="term" value="F:4-hydroxybenzoate decarboxylase activity"/>
    <property type="evidence" value="ECO:0007669"/>
    <property type="project" value="UniProtKB-EC"/>
</dbReference>
<sequence length="512" mass="58094">MAYKDLRGFLELLEKEKQLVRIKDEVMPEPDLSAIGRCAPNMESAPAVLVENIKGYKNPVVLNVHGSWQNHALMLNMPKATPVKDQFFRLKELWDKYPIKPVWVDKKDAPVKEVVIEEDINLFDVLPLFRINEFDAGFYLSKALIVSRDPNKPESYEEQNCGTYRIQIKGKDKVAIQPLPFHDIAVHLKNAEEKNERLPIAICLGNDPVLSFMASTPIAYVQSEYDFAGALKGEPIELTKAEESNLDIPARSEIILEGYIEPRVREIEGPFGEFPGSYSGSRLQPIVKITKITHRKNPIFENLYLGMPWTEIDYLMALNTSIPLYDQIKRDFPEVEAVNAMYTHGMAAIVSTKSRFGGYGKAVAMRLLSTPHGMSYTKIVIIVDEFVDPFNLEQVMWALTTRVRPDKDVFKIPYAPGMPLDPSSEPVGMHTKLVIDATTPVAPDFGRDTELLGTPIGVEKWSEILRDLVKEDQLIIVKLIFKKIVFGKRVWQTNRFKTRTVTEIGIKLSDFV</sequence>
<proteinExistence type="inferred from homology"/>
<keyword evidence="13" id="KW-1185">Reference proteome</keyword>
<dbReference type="EMBL" id="BJLA01000025">
    <property type="protein sequence ID" value="GEA33672.1"/>
    <property type="molecule type" value="Genomic_DNA"/>
</dbReference>
<evidence type="ECO:0000313" key="13">
    <source>
        <dbReference type="Proteomes" id="UP000325212"/>
    </source>
</evidence>
<protein>
    <recommendedName>
        <fullName evidence="6">Phenolic acid decarboxylase</fullName>
        <ecNumber evidence="5">4.1.1.61</ecNumber>
    </recommendedName>
    <alternativeName>
        <fullName evidence="7">4-hydroxybenzoate decarboxylase</fullName>
    </alternativeName>
    <alternativeName>
        <fullName evidence="8">Phenolic acid decarboxylase subunit C</fullName>
    </alternativeName>
</protein>
<evidence type="ECO:0000259" key="11">
    <source>
        <dbReference type="Pfam" id="PF20696"/>
    </source>
</evidence>
<dbReference type="SUPFAM" id="SSF50475">
    <property type="entry name" value="FMN-binding split barrel"/>
    <property type="match status" value="1"/>
</dbReference>
<evidence type="ECO:0000259" key="10">
    <source>
        <dbReference type="Pfam" id="PF20695"/>
    </source>
</evidence>
<evidence type="ECO:0000256" key="1">
    <source>
        <dbReference type="ARBA" id="ARBA00010021"/>
    </source>
</evidence>
<feature type="domain" description="3-octaprenyl-4-hydroxybenzoate carboxy-lyase-like Rift-related" evidence="9">
    <location>
        <begin position="104"/>
        <end position="308"/>
    </location>
</feature>
<dbReference type="SUPFAM" id="SSF143968">
    <property type="entry name" value="UbiD C-terminal domain-like"/>
    <property type="match status" value="1"/>
</dbReference>
<evidence type="ECO:0000256" key="7">
    <source>
        <dbReference type="ARBA" id="ARBA00078055"/>
    </source>
</evidence>
<evidence type="ECO:0000256" key="2">
    <source>
        <dbReference type="ARBA" id="ARBA00022575"/>
    </source>
</evidence>
<evidence type="ECO:0000256" key="3">
    <source>
        <dbReference type="ARBA" id="ARBA00022797"/>
    </source>
</evidence>
<name>A0AAV3W892_9CLOT</name>
<feature type="domain" description="3-octaprenyl-4-hydroxybenzoate carboxy-lyase-like C-terminal" evidence="11">
    <location>
        <begin position="314"/>
        <end position="437"/>
    </location>
</feature>
<organism evidence="12 13">
    <name type="scientific">Clostridium diolis</name>
    <dbReference type="NCBI Taxonomy" id="223919"/>
    <lineage>
        <taxon>Bacteria</taxon>
        <taxon>Bacillati</taxon>
        <taxon>Bacillota</taxon>
        <taxon>Clostridia</taxon>
        <taxon>Eubacteriales</taxon>
        <taxon>Clostridiaceae</taxon>
        <taxon>Clostridium</taxon>
    </lineage>
</organism>
<evidence type="ECO:0000256" key="4">
    <source>
        <dbReference type="ARBA" id="ARBA00052687"/>
    </source>
</evidence>
<dbReference type="PANTHER" id="PTHR30108">
    <property type="entry name" value="3-OCTAPRENYL-4-HYDROXYBENZOATE CARBOXY-LYASE-RELATED"/>
    <property type="match status" value="1"/>
</dbReference>
<dbReference type="NCBIfam" id="NF041204">
    <property type="entry name" value="VdcC"/>
    <property type="match status" value="1"/>
</dbReference>
<gene>
    <name evidence="12" type="ORF">CDIOL_45950</name>
</gene>
<keyword evidence="2" id="KW-0216">Detoxification</keyword>
<evidence type="ECO:0000256" key="8">
    <source>
        <dbReference type="ARBA" id="ARBA00079372"/>
    </source>
</evidence>
<accession>A0AAV3W892</accession>
<dbReference type="InterPro" id="IPR049383">
    <property type="entry name" value="UbiD-like_N"/>
</dbReference>
<dbReference type="GO" id="GO:0008694">
    <property type="term" value="F:4-hydroxy-3-polyprenylbenzoate decarboxylase activity"/>
    <property type="evidence" value="ECO:0007669"/>
    <property type="project" value="TreeGrafter"/>
</dbReference>